<dbReference type="InterPro" id="IPR027510">
    <property type="entry name" value="HMPDK_MptE"/>
</dbReference>
<dbReference type="PANTHER" id="PTHR39648:SF1">
    <property type="entry name" value="6-HYDROXYMETHYL-7,8-DIHYDROPTERIN PYROPHOSPHOKINASE"/>
    <property type="match status" value="1"/>
</dbReference>
<dbReference type="GO" id="GO:0005524">
    <property type="term" value="F:ATP binding"/>
    <property type="evidence" value="ECO:0007669"/>
    <property type="project" value="UniProtKB-UniRule"/>
</dbReference>
<keyword evidence="1 5" id="KW-0808">Transferase</keyword>
<dbReference type="Proteomes" id="UP000195137">
    <property type="component" value="Unassembled WGS sequence"/>
</dbReference>
<sequence length="215" mass="24342">MDYSEWLPIYREIAEDLDISMAEDRASARKLEKKLTKKPNLKKLEKTVKEKTIVLGDAPTLQKEIKKIKHETDIKTVIAADNATKTALEHNITPDIVTTDLDGDINSILEADKKGAITIVHAHGDNQQLIEKWTPQIKNIIGSTQNQPTDKLINYGGFTDGDRAIYIAHEFGAREIHLIGFDYEKAEKNKKKKLKWAEKLINNLKTKGVKITSQK</sequence>
<dbReference type="GO" id="GO:0000287">
    <property type="term" value="F:magnesium ion binding"/>
    <property type="evidence" value="ECO:0007669"/>
    <property type="project" value="UniProtKB-UniRule"/>
</dbReference>
<keyword evidence="4 5" id="KW-0067">ATP-binding</keyword>
<dbReference type="Gene3D" id="3.40.50.10240">
    <property type="entry name" value="Thiamin pyrophosphokinase, catalytic domain"/>
    <property type="match status" value="1"/>
</dbReference>
<organism evidence="7 8">
    <name type="scientific">Methanonatronarchaeum thermophilum</name>
    <dbReference type="NCBI Taxonomy" id="1927129"/>
    <lineage>
        <taxon>Archaea</taxon>
        <taxon>Methanobacteriati</taxon>
        <taxon>Methanobacteriota</taxon>
        <taxon>Methanonatronarchaeia</taxon>
        <taxon>Methanonatronarchaeales</taxon>
        <taxon>Methanonatronarchaeaceae</taxon>
        <taxon>Methanonatronarchaeum</taxon>
    </lineage>
</organism>
<dbReference type="PANTHER" id="PTHR39648">
    <property type="entry name" value="6-HYDROXYMETHYL-7,8-DIHYDROPTERIN PYROPHOSPHOKINASE"/>
    <property type="match status" value="1"/>
</dbReference>
<dbReference type="AlphaFoldDB" id="A0A1Y3GCD6"/>
<proteinExistence type="inferred from homology"/>
<evidence type="ECO:0000256" key="2">
    <source>
        <dbReference type="ARBA" id="ARBA00022741"/>
    </source>
</evidence>
<dbReference type="GO" id="GO:0016301">
    <property type="term" value="F:kinase activity"/>
    <property type="evidence" value="ECO:0007669"/>
    <property type="project" value="UniProtKB-KW"/>
</dbReference>
<evidence type="ECO:0000256" key="1">
    <source>
        <dbReference type="ARBA" id="ARBA00022679"/>
    </source>
</evidence>
<comment type="caution">
    <text evidence="7">The sequence shown here is derived from an EMBL/GenBank/DDBJ whole genome shotgun (WGS) entry which is preliminary data.</text>
</comment>
<comment type="cofactor">
    <cofactor evidence="5">
        <name>Mg(2+)</name>
        <dbReference type="ChEBI" id="CHEBI:18420"/>
    </cofactor>
</comment>
<evidence type="ECO:0000313" key="8">
    <source>
        <dbReference type="Proteomes" id="UP000195137"/>
    </source>
</evidence>
<reference evidence="7 8" key="1">
    <citation type="submission" date="2016-12" db="EMBL/GenBank/DDBJ databases">
        <title>Discovery of methanogenic haloarchaea.</title>
        <authorList>
            <person name="Sorokin D.Y."/>
            <person name="Makarova K.S."/>
            <person name="Abbas B."/>
            <person name="Ferrer M."/>
            <person name="Golyshin P.N."/>
        </authorList>
    </citation>
    <scope>NUCLEOTIDE SEQUENCE [LARGE SCALE GENOMIC DNA]</scope>
    <source>
        <strain evidence="7">AMET1</strain>
    </source>
</reference>
<evidence type="ECO:0000259" key="6">
    <source>
        <dbReference type="Pfam" id="PF01973"/>
    </source>
</evidence>
<dbReference type="EC" id="2.7.6.3" evidence="5"/>
<keyword evidence="8" id="KW-1185">Reference proteome</keyword>
<dbReference type="GO" id="GO:0004788">
    <property type="term" value="F:thiamine diphosphokinase activity"/>
    <property type="evidence" value="ECO:0007669"/>
    <property type="project" value="InterPro"/>
</dbReference>
<comment type="function">
    <text evidence="5">Catalyzes the transfer of diphosphate from ATP to 6-hydroxymethyl-7,8-dihydropterin (6-HMD), leading to 6-hydroxymethyl-7,8-dihydropterin diphosphate (6-HMDP).</text>
</comment>
<dbReference type="SUPFAM" id="SSF63999">
    <property type="entry name" value="Thiamin pyrophosphokinase, catalytic domain"/>
    <property type="match status" value="1"/>
</dbReference>
<comment type="similarity">
    <text evidence="5">Belongs to the archaeal 6-HMPDK family.</text>
</comment>
<accession>A0A1Y3GCD6</accession>
<evidence type="ECO:0000256" key="5">
    <source>
        <dbReference type="HAMAP-Rule" id="MF_02131"/>
    </source>
</evidence>
<dbReference type="OrthoDB" id="34207at2157"/>
<dbReference type="InterPro" id="IPR036759">
    <property type="entry name" value="TPK_catalytic_sf"/>
</dbReference>
<name>A0A1Y3GCD6_9EURY</name>
<keyword evidence="2 5" id="KW-0547">Nucleotide-binding</keyword>
<comment type="catalytic activity">
    <reaction evidence="5">
        <text>6-hydroxymethyl-7,8-dihydropterin + ATP = (7,8-dihydropterin-6-yl)methyl diphosphate + AMP + H(+)</text>
        <dbReference type="Rhea" id="RHEA:11412"/>
        <dbReference type="ChEBI" id="CHEBI:15378"/>
        <dbReference type="ChEBI" id="CHEBI:30616"/>
        <dbReference type="ChEBI" id="CHEBI:44841"/>
        <dbReference type="ChEBI" id="CHEBI:72950"/>
        <dbReference type="ChEBI" id="CHEBI:456215"/>
        <dbReference type="EC" id="2.7.6.3"/>
    </reaction>
</comment>
<dbReference type="GO" id="GO:0003848">
    <property type="term" value="F:2-amino-4-hydroxy-6-hydroxymethyldihydropteridine diphosphokinase activity"/>
    <property type="evidence" value="ECO:0007669"/>
    <property type="project" value="UniProtKB-UniRule"/>
</dbReference>
<feature type="domain" description="6-hydroxymethylpterin diphosphokinase MptE-like" evidence="6">
    <location>
        <begin position="34"/>
        <end position="184"/>
    </location>
</feature>
<dbReference type="HAMAP" id="MF_02131">
    <property type="entry name" value="HMPDK_arch"/>
    <property type="match status" value="1"/>
</dbReference>
<dbReference type="InterPro" id="IPR002826">
    <property type="entry name" value="MptE-like"/>
</dbReference>
<protein>
    <recommendedName>
        <fullName evidence="5">6-hydroxymethyl-7,8-dihydropterin pyrophosphokinase</fullName>
        <shortName evidence="5">HPPK</shortName>
        <ecNumber evidence="5">2.7.6.3</ecNumber>
    </recommendedName>
    <alternativeName>
        <fullName evidence="5">2-amino-4-hydroxy-6-hydroxymethyldihydropteridine pyrophosphokinase</fullName>
    </alternativeName>
    <alternativeName>
        <fullName evidence="5">6-hydroxymethyl-7,8-dihydropterin diphosphokinase</fullName>
        <shortName evidence="5">6-HMPDK</shortName>
    </alternativeName>
    <alternativeName>
        <fullName evidence="5">7,8-dihydro-6-hydroxymethylpterin diphosphokinase</fullName>
    </alternativeName>
    <alternativeName>
        <fullName evidence="5">7,8-dihydro-6-hydroxymethylpterin pyrophosphokinase</fullName>
        <shortName evidence="5">PPPK</shortName>
    </alternativeName>
</protein>
<keyword evidence="5" id="KW-0460">Magnesium</keyword>
<dbReference type="Pfam" id="PF01973">
    <property type="entry name" value="MptE-like"/>
    <property type="match status" value="1"/>
</dbReference>
<evidence type="ECO:0000256" key="3">
    <source>
        <dbReference type="ARBA" id="ARBA00022777"/>
    </source>
</evidence>
<dbReference type="EMBL" id="MRZU01000003">
    <property type="protein sequence ID" value="OUJ19108.1"/>
    <property type="molecule type" value="Genomic_DNA"/>
</dbReference>
<evidence type="ECO:0000313" key="7">
    <source>
        <dbReference type="EMBL" id="OUJ19108.1"/>
    </source>
</evidence>
<evidence type="ECO:0000256" key="4">
    <source>
        <dbReference type="ARBA" id="ARBA00022840"/>
    </source>
</evidence>
<dbReference type="RefSeq" id="WP_201721267.1">
    <property type="nucleotide sequence ID" value="NZ_MRZU01000003.1"/>
</dbReference>
<dbReference type="GO" id="GO:0009229">
    <property type="term" value="P:thiamine diphosphate biosynthetic process"/>
    <property type="evidence" value="ECO:0007669"/>
    <property type="project" value="InterPro"/>
</dbReference>
<keyword evidence="3 5" id="KW-0418">Kinase</keyword>
<gene>
    <name evidence="5" type="primary">mptE</name>
    <name evidence="7" type="ORF">AMET1_0760</name>
</gene>